<dbReference type="Proteomes" id="UP000472274">
    <property type="component" value="Unplaced"/>
</dbReference>
<dbReference type="PANTHER" id="PTHR28588:SF1">
    <property type="entry name" value="HAUS AUGMIN-LIKE COMPLEX SUBUNIT 5"/>
    <property type="match status" value="1"/>
</dbReference>
<dbReference type="InParanoid" id="A0A674J553"/>
<reference evidence="1" key="2">
    <citation type="submission" date="2025-09" db="UniProtKB">
        <authorList>
            <consortium name="Ensembl"/>
        </authorList>
    </citation>
    <scope>IDENTIFICATION</scope>
</reference>
<evidence type="ECO:0000313" key="2">
    <source>
        <dbReference type="Proteomes" id="UP000472274"/>
    </source>
</evidence>
<protein>
    <submittedName>
        <fullName evidence="1">Uncharacterized protein</fullName>
    </submittedName>
</protein>
<name>A0A674J553_9SAUR</name>
<dbReference type="GO" id="GO:0007098">
    <property type="term" value="P:centrosome cycle"/>
    <property type="evidence" value="ECO:0007669"/>
    <property type="project" value="TreeGrafter"/>
</dbReference>
<sequence length="97" mass="10764">MERGGPALELKLWAAQEMGLPPQVSSRVPLSLCIPRMCSGQCAEIWRYVTRHVHHQSHTHVREGVWVGHISMGWSFWGPSPVQLSPLAQGGGSVLRE</sequence>
<accession>A0A674J553</accession>
<dbReference type="GO" id="GO:0005813">
    <property type="term" value="C:centrosome"/>
    <property type="evidence" value="ECO:0007669"/>
    <property type="project" value="TreeGrafter"/>
</dbReference>
<keyword evidence="2" id="KW-1185">Reference proteome</keyword>
<dbReference type="AlphaFoldDB" id="A0A674J553"/>
<dbReference type="PANTHER" id="PTHR28588">
    <property type="entry name" value="HAUS AUGMIN-LIKE COMPLEX SUBUNIT 5"/>
    <property type="match status" value="1"/>
</dbReference>
<dbReference type="GO" id="GO:0051225">
    <property type="term" value="P:spindle assembly"/>
    <property type="evidence" value="ECO:0007669"/>
    <property type="project" value="InterPro"/>
</dbReference>
<organism evidence="1 2">
    <name type="scientific">Terrapene triunguis</name>
    <name type="common">Three-toed box turtle</name>
    <dbReference type="NCBI Taxonomy" id="2587831"/>
    <lineage>
        <taxon>Eukaryota</taxon>
        <taxon>Metazoa</taxon>
        <taxon>Chordata</taxon>
        <taxon>Craniata</taxon>
        <taxon>Vertebrata</taxon>
        <taxon>Euteleostomi</taxon>
        <taxon>Archelosauria</taxon>
        <taxon>Testudinata</taxon>
        <taxon>Testudines</taxon>
        <taxon>Cryptodira</taxon>
        <taxon>Durocryptodira</taxon>
        <taxon>Testudinoidea</taxon>
        <taxon>Emydidae</taxon>
        <taxon>Terrapene</taxon>
    </lineage>
</organism>
<proteinExistence type="predicted"/>
<dbReference type="GO" id="GO:0070652">
    <property type="term" value="C:HAUS complex"/>
    <property type="evidence" value="ECO:0007669"/>
    <property type="project" value="InterPro"/>
</dbReference>
<dbReference type="Ensembl" id="ENSTMTT00000017587.1">
    <property type="protein sequence ID" value="ENSTMTP00000016986.1"/>
    <property type="gene ID" value="ENSTMTG00000012467.1"/>
</dbReference>
<reference evidence="1" key="1">
    <citation type="submission" date="2025-08" db="UniProtKB">
        <authorList>
            <consortium name="Ensembl"/>
        </authorList>
    </citation>
    <scope>IDENTIFICATION</scope>
</reference>
<dbReference type="InterPro" id="IPR029131">
    <property type="entry name" value="HAUS5"/>
</dbReference>
<evidence type="ECO:0000313" key="1">
    <source>
        <dbReference type="Ensembl" id="ENSTMTP00000016986.1"/>
    </source>
</evidence>
<dbReference type="Pfam" id="PF14817">
    <property type="entry name" value="HAUS5"/>
    <property type="match status" value="1"/>
</dbReference>